<feature type="signal peptide" evidence="3">
    <location>
        <begin position="1"/>
        <end position="23"/>
    </location>
</feature>
<comment type="caution">
    <text evidence="4">The sequence shown here is derived from an EMBL/GenBank/DDBJ whole genome shotgun (WGS) entry which is preliminary data.</text>
</comment>
<keyword evidence="5" id="KW-1185">Reference proteome</keyword>
<evidence type="ECO:0000256" key="2">
    <source>
        <dbReference type="SAM" id="Phobius"/>
    </source>
</evidence>
<dbReference type="EMBL" id="NBIV01000011">
    <property type="protein sequence ID" value="PXF48819.1"/>
    <property type="molecule type" value="Genomic_DNA"/>
</dbReference>
<evidence type="ECO:0000256" key="3">
    <source>
        <dbReference type="SAM" id="SignalP"/>
    </source>
</evidence>
<name>A0A2V3J364_9FLOR</name>
<dbReference type="Proteomes" id="UP000247409">
    <property type="component" value="Unassembled WGS sequence"/>
</dbReference>
<keyword evidence="2" id="KW-0472">Membrane</keyword>
<keyword evidence="2" id="KW-1133">Transmembrane helix</keyword>
<evidence type="ECO:0000313" key="4">
    <source>
        <dbReference type="EMBL" id="PXF48819.1"/>
    </source>
</evidence>
<keyword evidence="3" id="KW-0732">Signal</keyword>
<reference evidence="4 5" key="1">
    <citation type="journal article" date="2018" name="Mol. Biol. Evol.">
        <title>Analysis of the draft genome of the red seaweed Gracilariopsis chorda provides insights into genome size evolution in Rhodophyta.</title>
        <authorList>
            <person name="Lee J."/>
            <person name="Yang E.C."/>
            <person name="Graf L."/>
            <person name="Yang J.H."/>
            <person name="Qiu H."/>
            <person name="Zel Zion U."/>
            <person name="Chan C.X."/>
            <person name="Stephens T.G."/>
            <person name="Weber A.P.M."/>
            <person name="Boo G.H."/>
            <person name="Boo S.M."/>
            <person name="Kim K.M."/>
            <person name="Shin Y."/>
            <person name="Jung M."/>
            <person name="Lee S.J."/>
            <person name="Yim H.S."/>
            <person name="Lee J.H."/>
            <person name="Bhattacharya D."/>
            <person name="Yoon H.S."/>
        </authorList>
    </citation>
    <scope>NUCLEOTIDE SEQUENCE [LARGE SCALE GENOMIC DNA]</scope>
    <source>
        <strain evidence="4 5">SKKU-2015</strain>
        <tissue evidence="4">Whole body</tissue>
    </source>
</reference>
<protein>
    <submittedName>
        <fullName evidence="4">Uncharacterized protein</fullName>
    </submittedName>
</protein>
<accession>A0A2V3J364</accession>
<feature type="chain" id="PRO_5016048953" evidence="3">
    <location>
        <begin position="24"/>
        <end position="1314"/>
    </location>
</feature>
<sequence length="1314" mass="143231">MPCSLLISFLLFLRLVSLPVVHANPLSVLIHHRNASTKPRLLSVQSSSTLTAYVPHKLSVTLSHPVRNPRLQIFASPPLTLFPSSVSIINASITTLSFQIPPLPISSPQWRIAALHNNATILLHSPNSTIFRIIPPPSISSLHPSVLHPARLATVILTGVFPPNPRIFVLSQPVLPPRLLHVSPTEILIRVRPLRNQTQLNFVVRAPDGVNSPPFSATVAQNLIPLSAAPLHASYNYPTARYTLPSLCTNFTPLVHFDAHTLAQPQTPLYNVSYRVSTMPPAAFRPLRTLTNATMVLLPEALFSPNQDPRHIVTILITVTHAGRVGQTVLFVARTSSPHVFGISVFPHIHDQSPLQNAAILDASLSPHNCAATPNTTIRMIWRVNNTIVQPVSNASSTLDALSTAVTTGLGNRLVVPVHGRFVYVVHAVLLHRSTNKVLARAVATGSAIVRREALPFKAVLNGAASTVTLPSGTTTYPIRAEVYDQSQYGALSSSQRQFQYEWSCTSVFDGTESPCTAQLFSPWLLGERTEVSNFQISTVGVEAGTRVVYSLYVWSNGMRAQTLSLAVIVVPESGVKIFPIEAKLRTASTSFARNILRDGPLFKCFESVFVSWNQTLSDPLDFKLVRDGEQRDYLASSPDDIVIVHSGYWAKDDPYGRFFAVSVSALPSGRYTLYGAVDTNAGPGAGTSWRFVVETCPSLVVPDMPVTEGKANQTVFYASAYSLPSSDNLYAFLLQPVIDAPDGNDIAVGAKATNFTSSVCLNGCTGKSAVWFTVPRPGQYRLVVEMYDPSGSYLLASEQRNTTITVEGLDTIQDDLGSMSADMLNMTVMHGDEPGFIDTIFSIPRGDDSISETVLNSTFNALESIVYSPATNALQNTHFVQACARLLELEIFTSTGYMQRTLDIVEAALTNSIYSGSPGFHIREALTEFYTAATKKLYLDWRVSRANKEELSEMAAKTRRSAAMTIPLVLSAGRACGVIDTERVDVSDIFEESDGVARRTEAKYDDYRIGVSCFPGQVESLPPEPAVVRTCRGSKQEDRKQDGNIYVLSSIEQNDVMKTCAEPDMFSGPQMQVLLFQQTELNGRIKLEKVNGSSSACYETRVSADVPRNMSEQFLSVENRRVTCTDAGSITDASRQRYSHVSVARKGDVMAREFELDASRGRVRAVVESELPVSLLLRVNGTKLGECILLKAGDISGERSASRIVFWLILVGILGCAMVAVVVLLWRWRVVRSRRGWREGEVVGLHGATGDVSDATSSDETVDLNLDMPLRFGARGETGSIGSLENVRDSDASSLLTATESHSSGSSDEITGV</sequence>
<keyword evidence="2" id="KW-0812">Transmembrane</keyword>
<dbReference type="OrthoDB" id="10563527at2759"/>
<feature type="region of interest" description="Disordered" evidence="1">
    <location>
        <begin position="1293"/>
        <end position="1314"/>
    </location>
</feature>
<proteinExistence type="predicted"/>
<organism evidence="4 5">
    <name type="scientific">Gracilariopsis chorda</name>
    <dbReference type="NCBI Taxonomy" id="448386"/>
    <lineage>
        <taxon>Eukaryota</taxon>
        <taxon>Rhodophyta</taxon>
        <taxon>Florideophyceae</taxon>
        <taxon>Rhodymeniophycidae</taxon>
        <taxon>Gracilariales</taxon>
        <taxon>Gracilariaceae</taxon>
        <taxon>Gracilariopsis</taxon>
    </lineage>
</organism>
<feature type="transmembrane region" description="Helical" evidence="2">
    <location>
        <begin position="1205"/>
        <end position="1227"/>
    </location>
</feature>
<gene>
    <name evidence="4" type="ORF">BWQ96_01375</name>
</gene>
<evidence type="ECO:0000313" key="5">
    <source>
        <dbReference type="Proteomes" id="UP000247409"/>
    </source>
</evidence>
<evidence type="ECO:0000256" key="1">
    <source>
        <dbReference type="SAM" id="MobiDB-lite"/>
    </source>
</evidence>